<protein>
    <submittedName>
        <fullName evidence="2">XRE family transcriptional regulator</fullName>
    </submittedName>
</protein>
<proteinExistence type="predicted"/>
<dbReference type="PROSITE" id="PS50943">
    <property type="entry name" value="HTH_CROC1"/>
    <property type="match status" value="1"/>
</dbReference>
<dbReference type="SMART" id="SM00530">
    <property type="entry name" value="HTH_XRE"/>
    <property type="match status" value="1"/>
</dbReference>
<accession>A0A229VWH9</accession>
<dbReference type="Gene3D" id="1.10.260.40">
    <property type="entry name" value="lambda repressor-like DNA-binding domains"/>
    <property type="match status" value="1"/>
</dbReference>
<feature type="domain" description="HTH cro/C1-type" evidence="1">
    <location>
        <begin position="36"/>
        <end position="83"/>
    </location>
</feature>
<sequence>MKPMTIDDILKIRPVDEAAVEREKKRMIAEIRAYKLRELRRRLRIPQQALARALHISQPRISQIENGEIDSIKVGTLKRYVEAVGGHLRIEITVNGHTTLLDS</sequence>
<evidence type="ECO:0000313" key="3">
    <source>
        <dbReference type="Proteomes" id="UP000215433"/>
    </source>
</evidence>
<dbReference type="InterPro" id="IPR010982">
    <property type="entry name" value="Lambda_DNA-bd_dom_sf"/>
</dbReference>
<keyword evidence="3" id="KW-1185">Reference proteome</keyword>
<gene>
    <name evidence="2" type="ORF">Tam10B_1824</name>
</gene>
<dbReference type="Proteomes" id="UP000215433">
    <property type="component" value="Unassembled WGS sequence"/>
</dbReference>
<reference evidence="2 3" key="1">
    <citation type="submission" date="2017-05" db="EMBL/GenBank/DDBJ databases">
        <title>Bifidobacterium vansinderenii sp. nov.</title>
        <authorList>
            <person name="Lugli G.A."/>
            <person name="Duranti S."/>
            <person name="Mangifesta M."/>
        </authorList>
    </citation>
    <scope>NUCLEOTIDE SEQUENCE [LARGE SCALE GENOMIC DNA]</scope>
    <source>
        <strain evidence="2 3">Tam10B</strain>
    </source>
</reference>
<comment type="caution">
    <text evidence="2">The sequence shown here is derived from an EMBL/GenBank/DDBJ whole genome shotgun (WGS) entry which is preliminary data.</text>
</comment>
<dbReference type="Pfam" id="PF01381">
    <property type="entry name" value="HTH_3"/>
    <property type="match status" value="1"/>
</dbReference>
<dbReference type="SUPFAM" id="SSF47413">
    <property type="entry name" value="lambda repressor-like DNA-binding domains"/>
    <property type="match status" value="1"/>
</dbReference>
<dbReference type="RefSeq" id="WP_198947573.1">
    <property type="nucleotide sequence ID" value="NZ_NEWD01000026.1"/>
</dbReference>
<dbReference type="AlphaFoldDB" id="A0A229VWH9"/>
<dbReference type="GO" id="GO:0003677">
    <property type="term" value="F:DNA binding"/>
    <property type="evidence" value="ECO:0007669"/>
    <property type="project" value="InterPro"/>
</dbReference>
<organism evidence="2 3">
    <name type="scientific">Bifidobacterium vansinderenii</name>
    <dbReference type="NCBI Taxonomy" id="1984871"/>
    <lineage>
        <taxon>Bacteria</taxon>
        <taxon>Bacillati</taxon>
        <taxon>Actinomycetota</taxon>
        <taxon>Actinomycetes</taxon>
        <taxon>Bifidobacteriales</taxon>
        <taxon>Bifidobacteriaceae</taxon>
        <taxon>Bifidobacterium</taxon>
    </lineage>
</organism>
<name>A0A229VWH9_9BIFI</name>
<evidence type="ECO:0000313" key="2">
    <source>
        <dbReference type="EMBL" id="OXM99974.1"/>
    </source>
</evidence>
<evidence type="ECO:0000259" key="1">
    <source>
        <dbReference type="PROSITE" id="PS50943"/>
    </source>
</evidence>
<dbReference type="EMBL" id="NEWD01000026">
    <property type="protein sequence ID" value="OXM99974.1"/>
    <property type="molecule type" value="Genomic_DNA"/>
</dbReference>
<dbReference type="InterPro" id="IPR001387">
    <property type="entry name" value="Cro/C1-type_HTH"/>
</dbReference>
<dbReference type="CDD" id="cd00093">
    <property type="entry name" value="HTH_XRE"/>
    <property type="match status" value="1"/>
</dbReference>